<proteinExistence type="predicted"/>
<keyword evidence="3" id="KW-1185">Reference proteome</keyword>
<feature type="transmembrane region" description="Helical" evidence="1">
    <location>
        <begin position="112"/>
        <end position="134"/>
    </location>
</feature>
<evidence type="ECO:0000256" key="1">
    <source>
        <dbReference type="SAM" id="Phobius"/>
    </source>
</evidence>
<comment type="caution">
    <text evidence="2">The sequence shown here is derived from an EMBL/GenBank/DDBJ whole genome shotgun (WGS) entry which is preliminary data.</text>
</comment>
<evidence type="ECO:0000313" key="3">
    <source>
        <dbReference type="Proteomes" id="UP000186666"/>
    </source>
</evidence>
<dbReference type="Proteomes" id="UP000186666">
    <property type="component" value="Unassembled WGS sequence"/>
</dbReference>
<reference evidence="2 3" key="1">
    <citation type="submission" date="2017-01" db="EMBL/GenBank/DDBJ databases">
        <authorList>
            <person name="Varghese N."/>
            <person name="Submissions S."/>
        </authorList>
    </citation>
    <scope>NUCLEOTIDE SEQUENCE [LARGE SCALE GENOMIC DNA]</scope>
    <source>
        <strain evidence="2 3">ATCC 23464</strain>
    </source>
</reference>
<feature type="transmembrane region" description="Helical" evidence="1">
    <location>
        <begin position="140"/>
        <end position="158"/>
    </location>
</feature>
<feature type="transmembrane region" description="Helical" evidence="1">
    <location>
        <begin position="48"/>
        <end position="66"/>
    </location>
</feature>
<feature type="transmembrane region" description="Helical" evidence="1">
    <location>
        <begin position="6"/>
        <end position="28"/>
    </location>
</feature>
<keyword evidence="1" id="KW-0472">Membrane</keyword>
<keyword evidence="1" id="KW-1133">Transmembrane helix</keyword>
<keyword evidence="1" id="KW-0812">Transmembrane</keyword>
<sequence>MNVIQLGPLVLNLELLIFILSAFTGYLALKYRLKKARVTVEGNISDKFVNALILGFVIWKCSLILFDPMSVIKYPMSLIYFSGGDRGLALAIVISVIYLWIRTRKDGTDIILNLDVLLVGWMASSSMCHLLLLVLHKENVLYHALYISLNIVLVLYFYTRKVEAGDSSVLSRIMIWYSLVMIGISFIEKDRTLFVFGSTKEQIFYVIMFILVLWIDNVMDKQKRKESH</sequence>
<organism evidence="2 3">
    <name type="scientific">Paenibacillus macquariensis</name>
    <dbReference type="NCBI Taxonomy" id="948756"/>
    <lineage>
        <taxon>Bacteria</taxon>
        <taxon>Bacillati</taxon>
        <taxon>Bacillota</taxon>
        <taxon>Bacilli</taxon>
        <taxon>Bacillales</taxon>
        <taxon>Paenibacillaceae</taxon>
        <taxon>Paenibacillus</taxon>
    </lineage>
</organism>
<feature type="transmembrane region" description="Helical" evidence="1">
    <location>
        <begin position="202"/>
        <end position="219"/>
    </location>
</feature>
<evidence type="ECO:0000313" key="2">
    <source>
        <dbReference type="EMBL" id="SIR36831.1"/>
    </source>
</evidence>
<accession>A0ABY1K7E6</accession>
<evidence type="ECO:0008006" key="4">
    <source>
        <dbReference type="Google" id="ProtNLM"/>
    </source>
</evidence>
<protein>
    <recommendedName>
        <fullName evidence="4">Prolipoprotein diacylglyceryl transferase</fullName>
    </recommendedName>
</protein>
<dbReference type="EMBL" id="FTNK01000012">
    <property type="protein sequence ID" value="SIR36831.1"/>
    <property type="molecule type" value="Genomic_DNA"/>
</dbReference>
<gene>
    <name evidence="2" type="ORF">SAMN05421578_11211</name>
</gene>
<feature type="transmembrane region" description="Helical" evidence="1">
    <location>
        <begin position="170"/>
        <end position="187"/>
    </location>
</feature>
<name>A0ABY1K7E6_9BACL</name>
<dbReference type="RefSeq" id="WP_068586628.1">
    <property type="nucleotide sequence ID" value="NZ_FTNK01000012.1"/>
</dbReference>
<feature type="transmembrane region" description="Helical" evidence="1">
    <location>
        <begin position="78"/>
        <end position="100"/>
    </location>
</feature>